<dbReference type="AlphaFoldDB" id="A0A0B2WQV5"/>
<dbReference type="GO" id="GO:0005524">
    <property type="term" value="F:ATP binding"/>
    <property type="evidence" value="ECO:0007669"/>
    <property type="project" value="UniProtKB-UniRule"/>
</dbReference>
<dbReference type="Pfam" id="PF02844">
    <property type="entry name" value="GARS_N"/>
    <property type="match status" value="1"/>
</dbReference>
<dbReference type="InterPro" id="IPR020562">
    <property type="entry name" value="PRibGlycinamide_synth_N"/>
</dbReference>
<keyword evidence="4 11" id="KW-0547">Nucleotide-binding</keyword>
<protein>
    <recommendedName>
        <fullName evidence="2">phosphoribosylamine--glycine ligase</fullName>
        <ecNumber evidence="2">6.3.4.13</ecNumber>
    </recommendedName>
    <alternativeName>
        <fullName evidence="8">Glycinamide ribonucleotide synthetase</fullName>
    </alternativeName>
    <alternativeName>
        <fullName evidence="9">Phosphoribosylglycinamide synthetase</fullName>
    </alternativeName>
</protein>
<dbReference type="GeneID" id="63740574"/>
<keyword evidence="6 11" id="KW-0067">ATP-binding</keyword>
<evidence type="ECO:0000256" key="8">
    <source>
        <dbReference type="ARBA" id="ARBA00042242"/>
    </source>
</evidence>
<evidence type="ECO:0000313" key="13">
    <source>
        <dbReference type="EMBL" id="KHN96014.1"/>
    </source>
</evidence>
<dbReference type="SUPFAM" id="SSF51246">
    <property type="entry name" value="Rudiment single hybrid motif"/>
    <property type="match status" value="1"/>
</dbReference>
<dbReference type="GO" id="GO:0004641">
    <property type="term" value="F:phosphoribosylformylglycinamidine cyclo-ligase activity"/>
    <property type="evidence" value="ECO:0007669"/>
    <property type="project" value="UniProtKB-EC"/>
</dbReference>
<organism evidence="13 14">
    <name type="scientific">Metarhizium album (strain ARSEF 1941)</name>
    <dbReference type="NCBI Taxonomy" id="1081103"/>
    <lineage>
        <taxon>Eukaryota</taxon>
        <taxon>Fungi</taxon>
        <taxon>Dikarya</taxon>
        <taxon>Ascomycota</taxon>
        <taxon>Pezizomycotina</taxon>
        <taxon>Sordariomycetes</taxon>
        <taxon>Hypocreomycetidae</taxon>
        <taxon>Hypocreales</taxon>
        <taxon>Clavicipitaceae</taxon>
        <taxon>Metarhizium</taxon>
    </lineage>
</organism>
<dbReference type="InterPro" id="IPR000115">
    <property type="entry name" value="PRibGlycinamide_synth"/>
</dbReference>
<accession>A0A0B2WQV5</accession>
<dbReference type="RefSeq" id="XP_040677080.1">
    <property type="nucleotide sequence ID" value="XM_040824917.1"/>
</dbReference>
<dbReference type="EC" id="6.3.4.13" evidence="2"/>
<evidence type="ECO:0000256" key="10">
    <source>
        <dbReference type="ARBA" id="ARBA00049057"/>
    </source>
</evidence>
<comment type="pathway">
    <text evidence="1">Purine metabolism; IMP biosynthesis via de novo pathway; N(1)-(5-phospho-D-ribosyl)glycinamide from 5-phospho-alpha-D-ribose 1-diphosphate: step 2/2.</text>
</comment>
<dbReference type="GO" id="GO:0004637">
    <property type="term" value="F:phosphoribosylamine-glycine ligase activity"/>
    <property type="evidence" value="ECO:0007669"/>
    <property type="project" value="UniProtKB-EC"/>
</dbReference>
<dbReference type="NCBIfam" id="TIGR00877">
    <property type="entry name" value="purD"/>
    <property type="match status" value="1"/>
</dbReference>
<dbReference type="Gene3D" id="3.90.600.10">
    <property type="entry name" value="Phosphoribosylglycinamide synthetase, C-terminal domain"/>
    <property type="match status" value="1"/>
</dbReference>
<dbReference type="PROSITE" id="PS50975">
    <property type="entry name" value="ATP_GRASP"/>
    <property type="match status" value="1"/>
</dbReference>
<dbReference type="STRING" id="1081103.A0A0B2WQV5"/>
<dbReference type="PANTHER" id="PTHR43472:SF1">
    <property type="entry name" value="PHOSPHORIBOSYLAMINE--GLYCINE LIGASE, CHLOROPLASTIC"/>
    <property type="match status" value="1"/>
</dbReference>
<dbReference type="InterPro" id="IPR037123">
    <property type="entry name" value="PRibGlycinamide_synth_C_sf"/>
</dbReference>
<keyword evidence="14" id="KW-1185">Reference proteome</keyword>
<dbReference type="OrthoDB" id="2018833at2759"/>
<evidence type="ECO:0000256" key="3">
    <source>
        <dbReference type="ARBA" id="ARBA00022598"/>
    </source>
</evidence>
<evidence type="ECO:0000259" key="12">
    <source>
        <dbReference type="PROSITE" id="PS50975"/>
    </source>
</evidence>
<proteinExistence type="inferred from homology"/>
<evidence type="ECO:0000313" key="14">
    <source>
        <dbReference type="Proteomes" id="UP000030816"/>
    </source>
</evidence>
<reference evidence="13 14" key="1">
    <citation type="journal article" date="2014" name="Proc. Natl. Acad. Sci. U.S.A.">
        <title>Trajectory and genomic determinants of fungal-pathogen speciation and host adaptation.</title>
        <authorList>
            <person name="Hu X."/>
            <person name="Xiao G."/>
            <person name="Zheng P."/>
            <person name="Shang Y."/>
            <person name="Su Y."/>
            <person name="Zhang X."/>
            <person name="Liu X."/>
            <person name="Zhan S."/>
            <person name="St Leger R.J."/>
            <person name="Wang C."/>
        </authorList>
    </citation>
    <scope>NUCLEOTIDE SEQUENCE [LARGE SCALE GENOMIC DNA]</scope>
    <source>
        <strain evidence="13 14">ARSEF 1941</strain>
    </source>
</reference>
<dbReference type="InterPro" id="IPR020561">
    <property type="entry name" value="PRibGlycinamid_synth_ATP-grasp"/>
</dbReference>
<dbReference type="GO" id="GO:0006189">
    <property type="term" value="P:'de novo' IMP biosynthetic process"/>
    <property type="evidence" value="ECO:0007669"/>
    <property type="project" value="UniProtKB-UniPathway"/>
</dbReference>
<dbReference type="Pfam" id="PF01071">
    <property type="entry name" value="GARS_A"/>
    <property type="match status" value="1"/>
</dbReference>
<gene>
    <name evidence="13" type="ORF">MAM_06119</name>
</gene>
<dbReference type="PANTHER" id="PTHR43472">
    <property type="entry name" value="PHOSPHORIBOSYLAMINE--GLYCINE LIGASE"/>
    <property type="match status" value="1"/>
</dbReference>
<dbReference type="Gene3D" id="3.30.1490.20">
    <property type="entry name" value="ATP-grasp fold, A domain"/>
    <property type="match status" value="1"/>
</dbReference>
<dbReference type="SMART" id="SM01209">
    <property type="entry name" value="GARS_A"/>
    <property type="match status" value="1"/>
</dbReference>
<dbReference type="InterPro" id="IPR016185">
    <property type="entry name" value="PreATP-grasp_dom_sf"/>
</dbReference>
<feature type="domain" description="ATP-grasp" evidence="12">
    <location>
        <begin position="120"/>
        <end position="332"/>
    </location>
</feature>
<evidence type="ECO:0000256" key="2">
    <source>
        <dbReference type="ARBA" id="ARBA00013255"/>
    </source>
</evidence>
<evidence type="ECO:0000256" key="6">
    <source>
        <dbReference type="ARBA" id="ARBA00022840"/>
    </source>
</evidence>
<dbReference type="InterPro" id="IPR011761">
    <property type="entry name" value="ATP-grasp"/>
</dbReference>
<dbReference type="SMART" id="SM01210">
    <property type="entry name" value="GARS_C"/>
    <property type="match status" value="1"/>
</dbReference>
<dbReference type="Gene3D" id="3.40.50.20">
    <property type="match status" value="1"/>
</dbReference>
<comment type="similarity">
    <text evidence="7">Belongs to the GARS family.</text>
</comment>
<dbReference type="InterPro" id="IPR020560">
    <property type="entry name" value="PRibGlycinamide_synth_C-dom"/>
</dbReference>
<dbReference type="SUPFAM" id="SSF56059">
    <property type="entry name" value="Glutathione synthetase ATP-binding domain-like"/>
    <property type="match status" value="1"/>
</dbReference>
<dbReference type="EMBL" id="AZHE01000018">
    <property type="protein sequence ID" value="KHN96014.1"/>
    <property type="molecule type" value="Genomic_DNA"/>
</dbReference>
<evidence type="ECO:0000256" key="7">
    <source>
        <dbReference type="ARBA" id="ARBA00038345"/>
    </source>
</evidence>
<evidence type="ECO:0000256" key="11">
    <source>
        <dbReference type="PROSITE-ProRule" id="PRU00409"/>
    </source>
</evidence>
<comment type="caution">
    <text evidence="13">The sequence shown here is derived from an EMBL/GenBank/DDBJ whole genome shotgun (WGS) entry which is preliminary data.</text>
</comment>
<dbReference type="SUPFAM" id="SSF52440">
    <property type="entry name" value="PreATP-grasp domain"/>
    <property type="match status" value="1"/>
</dbReference>
<evidence type="ECO:0000256" key="1">
    <source>
        <dbReference type="ARBA" id="ARBA00005174"/>
    </source>
</evidence>
<evidence type="ECO:0000256" key="9">
    <source>
        <dbReference type="ARBA" id="ARBA00042864"/>
    </source>
</evidence>
<dbReference type="HOGENOM" id="CLU_027420_3_1_1"/>
<name>A0A0B2WQV5_METAS</name>
<keyword evidence="5" id="KW-0658">Purine biosynthesis</keyword>
<dbReference type="InterPro" id="IPR011054">
    <property type="entry name" value="Rudment_hybrid_motif"/>
</dbReference>
<evidence type="ECO:0000256" key="5">
    <source>
        <dbReference type="ARBA" id="ARBA00022755"/>
    </source>
</evidence>
<dbReference type="Proteomes" id="UP000030816">
    <property type="component" value="Unassembled WGS sequence"/>
</dbReference>
<sequence length="442" mass="48595">MDTYRRRFRVLLIGSGAREHALAWRMSYAPSVEHVFVCPGNGGTMQSRKITNIVQTHEIKDCDYSSLVSLAEKLRIGLVVVGSDNPAVDDMEAYFREKGIPCFSPSKEAARIGGDKTYAKNFMGKYRIPTAPWRSFDLSTPQGFESAVLYIEKTEHDVVLKANGPTEGKGVMLPACRQEAHRMLNIFAQGKFGPAGRTVVVERCLEGEEVSVSTFSDGTTFRTLPPGQDHKRLCDGNVGPNTRGMGVCAPTPIVTPRIMSEIEKFILKPTFDGLRAEGRTFRGLLSTRIMITPLGPHVLGYNARFEDPETQSLMLLLSNETDLAEVFFACTQGSLHTTEMNISPGYACSVVISALGYPGSYLTDNVIRIGAVRSPHIYIFHGDTKSAEGDVLKSTGGRVISVAAVGDTLEQAVKLAYEGVASVRFEEMHFRTDIASRLLRRR</sequence>
<dbReference type="GO" id="GO:0046872">
    <property type="term" value="F:metal ion binding"/>
    <property type="evidence" value="ECO:0007669"/>
    <property type="project" value="InterPro"/>
</dbReference>
<evidence type="ECO:0000256" key="4">
    <source>
        <dbReference type="ARBA" id="ARBA00022741"/>
    </source>
</evidence>
<dbReference type="GO" id="GO:0009113">
    <property type="term" value="P:purine nucleobase biosynthetic process"/>
    <property type="evidence" value="ECO:0007669"/>
    <property type="project" value="InterPro"/>
</dbReference>
<dbReference type="Pfam" id="PF02843">
    <property type="entry name" value="GARS_C"/>
    <property type="match status" value="1"/>
</dbReference>
<keyword evidence="3" id="KW-0436">Ligase</keyword>
<dbReference type="InterPro" id="IPR013815">
    <property type="entry name" value="ATP_grasp_subdomain_1"/>
</dbReference>
<comment type="catalytic activity">
    <reaction evidence="10">
        <text>2-formamido-N(1)-(5-O-phospho-beta-D-ribosyl)acetamidine + ATP = 5-amino-1-(5-phospho-beta-D-ribosyl)imidazole + ADP + phosphate + H(+)</text>
        <dbReference type="Rhea" id="RHEA:23032"/>
        <dbReference type="ChEBI" id="CHEBI:15378"/>
        <dbReference type="ChEBI" id="CHEBI:30616"/>
        <dbReference type="ChEBI" id="CHEBI:43474"/>
        <dbReference type="ChEBI" id="CHEBI:137981"/>
        <dbReference type="ChEBI" id="CHEBI:147287"/>
        <dbReference type="ChEBI" id="CHEBI:456216"/>
        <dbReference type="EC" id="6.3.3.1"/>
    </reaction>
</comment>
<dbReference type="Gene3D" id="3.30.470.20">
    <property type="entry name" value="ATP-grasp fold, B domain"/>
    <property type="match status" value="1"/>
</dbReference>
<dbReference type="UniPathway" id="UPA00074">
    <property type="reaction ID" value="UER00125"/>
</dbReference>